<feature type="domain" description="Major facilitator superfamily (MFS) profile" evidence="8">
    <location>
        <begin position="64"/>
        <end position="558"/>
    </location>
</feature>
<name>A0AAD5T487_9FUNG</name>
<dbReference type="GO" id="GO:0005886">
    <property type="term" value="C:plasma membrane"/>
    <property type="evidence" value="ECO:0007669"/>
    <property type="project" value="TreeGrafter"/>
</dbReference>
<feature type="transmembrane region" description="Helical" evidence="7">
    <location>
        <begin position="219"/>
        <end position="241"/>
    </location>
</feature>
<dbReference type="SUPFAM" id="SSF103473">
    <property type="entry name" value="MFS general substrate transporter"/>
    <property type="match status" value="1"/>
</dbReference>
<dbReference type="Gene3D" id="1.20.1720.10">
    <property type="entry name" value="Multidrug resistance protein D"/>
    <property type="match status" value="1"/>
</dbReference>
<evidence type="ECO:0000256" key="7">
    <source>
        <dbReference type="SAM" id="Phobius"/>
    </source>
</evidence>
<protein>
    <recommendedName>
        <fullName evidence="8">Major facilitator superfamily (MFS) profile domain-containing protein</fullName>
    </recommendedName>
</protein>
<dbReference type="PRINTS" id="PR01036">
    <property type="entry name" value="TCRTETB"/>
</dbReference>
<dbReference type="InterPro" id="IPR020846">
    <property type="entry name" value="MFS_dom"/>
</dbReference>
<evidence type="ECO:0000259" key="8">
    <source>
        <dbReference type="PROSITE" id="PS50850"/>
    </source>
</evidence>
<evidence type="ECO:0000313" key="10">
    <source>
        <dbReference type="Proteomes" id="UP001211907"/>
    </source>
</evidence>
<reference evidence="9" key="1">
    <citation type="submission" date="2020-05" db="EMBL/GenBank/DDBJ databases">
        <title>Phylogenomic resolution of chytrid fungi.</title>
        <authorList>
            <person name="Stajich J.E."/>
            <person name="Amses K."/>
            <person name="Simmons R."/>
            <person name="Seto K."/>
            <person name="Myers J."/>
            <person name="Bonds A."/>
            <person name="Quandt C.A."/>
            <person name="Barry K."/>
            <person name="Liu P."/>
            <person name="Grigoriev I."/>
            <person name="Longcore J.E."/>
            <person name="James T.Y."/>
        </authorList>
    </citation>
    <scope>NUCLEOTIDE SEQUENCE</scope>
    <source>
        <strain evidence="9">JEL0513</strain>
    </source>
</reference>
<evidence type="ECO:0000256" key="5">
    <source>
        <dbReference type="ARBA" id="ARBA00022989"/>
    </source>
</evidence>
<keyword evidence="10" id="KW-1185">Reference proteome</keyword>
<feature type="transmembrane region" description="Helical" evidence="7">
    <location>
        <begin position="187"/>
        <end position="213"/>
    </location>
</feature>
<dbReference type="Pfam" id="PF07690">
    <property type="entry name" value="MFS_1"/>
    <property type="match status" value="1"/>
</dbReference>
<proteinExistence type="inferred from homology"/>
<feature type="transmembrane region" description="Helical" evidence="7">
    <location>
        <begin position="362"/>
        <end position="381"/>
    </location>
</feature>
<evidence type="ECO:0000256" key="1">
    <source>
        <dbReference type="ARBA" id="ARBA00004127"/>
    </source>
</evidence>
<evidence type="ECO:0000256" key="4">
    <source>
        <dbReference type="ARBA" id="ARBA00022692"/>
    </source>
</evidence>
<feature type="transmembrane region" description="Helical" evidence="7">
    <location>
        <begin position="284"/>
        <end position="303"/>
    </location>
</feature>
<evidence type="ECO:0000256" key="2">
    <source>
        <dbReference type="ARBA" id="ARBA00008335"/>
    </source>
</evidence>
<keyword evidence="5 7" id="KW-1133">Transmembrane helix</keyword>
<dbReference type="Gene3D" id="1.20.1250.20">
    <property type="entry name" value="MFS general substrate transporter like domains"/>
    <property type="match status" value="1"/>
</dbReference>
<dbReference type="AlphaFoldDB" id="A0AAD5T487"/>
<evidence type="ECO:0000256" key="6">
    <source>
        <dbReference type="ARBA" id="ARBA00023136"/>
    </source>
</evidence>
<organism evidence="9 10">
    <name type="scientific">Physocladia obscura</name>
    <dbReference type="NCBI Taxonomy" id="109957"/>
    <lineage>
        <taxon>Eukaryota</taxon>
        <taxon>Fungi</taxon>
        <taxon>Fungi incertae sedis</taxon>
        <taxon>Chytridiomycota</taxon>
        <taxon>Chytridiomycota incertae sedis</taxon>
        <taxon>Chytridiomycetes</taxon>
        <taxon>Chytridiales</taxon>
        <taxon>Chytriomycetaceae</taxon>
        <taxon>Physocladia</taxon>
    </lineage>
</organism>
<dbReference type="PANTHER" id="PTHR23501">
    <property type="entry name" value="MAJOR FACILITATOR SUPERFAMILY"/>
    <property type="match status" value="1"/>
</dbReference>
<keyword evidence="3" id="KW-0813">Transport</keyword>
<feature type="transmembrane region" description="Helical" evidence="7">
    <location>
        <begin position="59"/>
        <end position="78"/>
    </location>
</feature>
<sequence>MKNTITDVQTTESFLVESHPATPKLGKAVVEIPEQNATIDDEPAIDPKFTAVRVKLGRFQFVCVLLSLIMGVLLAALDQTIVSTALKTIVTELGHEDLNSWIGSAYMMTSCMFCSLYGKFADIFGRKFTFIAAVTVFEIGSLVCGLASSMAMLIIGRAIAGVGGGGIMSICLIILSDIVSIQDRGKYQGFIGATFTLAAVIGPLVGGAFVDYVSWRWCFFINVPIGVLTIVIIAFLLNFPPTEGSFSQKLHRVDFLGSATLATAIVFLLIPIQLGGNEWAWNSPATIICFILAVIVASVFIYIEGKVAEPIIPHALFKTATVSALVFIAFMIGAAFFSAIYYNALFFQIAQGYSATDAGVQAIPFQIGASFLSILSGLIVSRTGQYKFFFFVGPIMMITGVALMATMNQNTGIAQKIVYLFIAGVGGGSQNQMTILALQASVDGEYMAIITSVQRTFQQLGGSIGVSIIGNILNGQLTSRISKTASAVIENTVPVSEAVDPVNIIQYLKDHDPTSLVLAELINDFVGSYRIAYLAILVFPCLILCAALLVKQYEVKGHRHHKSNHA</sequence>
<keyword evidence="4 7" id="KW-0812">Transmembrane</keyword>
<dbReference type="GO" id="GO:0012505">
    <property type="term" value="C:endomembrane system"/>
    <property type="evidence" value="ECO:0007669"/>
    <property type="project" value="UniProtKB-SubCell"/>
</dbReference>
<dbReference type="PANTHER" id="PTHR23501:SF191">
    <property type="entry name" value="VACUOLAR BASIC AMINO ACID TRANSPORTER 4"/>
    <property type="match status" value="1"/>
</dbReference>
<dbReference type="InterPro" id="IPR011701">
    <property type="entry name" value="MFS"/>
</dbReference>
<comment type="caution">
    <text evidence="9">The sequence shown here is derived from an EMBL/GenBank/DDBJ whole genome shotgun (WGS) entry which is preliminary data.</text>
</comment>
<evidence type="ECO:0000256" key="3">
    <source>
        <dbReference type="ARBA" id="ARBA00022448"/>
    </source>
</evidence>
<accession>A0AAD5T487</accession>
<feature type="transmembrane region" description="Helical" evidence="7">
    <location>
        <begin position="130"/>
        <end position="148"/>
    </location>
</feature>
<keyword evidence="6 7" id="KW-0472">Membrane</keyword>
<feature type="transmembrane region" description="Helical" evidence="7">
    <location>
        <begin position="253"/>
        <end position="272"/>
    </location>
</feature>
<dbReference type="InterPro" id="IPR036259">
    <property type="entry name" value="MFS_trans_sf"/>
</dbReference>
<feature type="transmembrane region" description="Helical" evidence="7">
    <location>
        <begin position="388"/>
        <end position="407"/>
    </location>
</feature>
<feature type="transmembrane region" description="Helical" evidence="7">
    <location>
        <begin position="315"/>
        <end position="342"/>
    </location>
</feature>
<feature type="transmembrane region" description="Helical" evidence="7">
    <location>
        <begin position="98"/>
        <end position="118"/>
    </location>
</feature>
<comment type="subcellular location">
    <subcellularLocation>
        <location evidence="1">Endomembrane system</location>
        <topology evidence="1">Multi-pass membrane protein</topology>
    </subcellularLocation>
</comment>
<comment type="similarity">
    <text evidence="2">Belongs to the major facilitator superfamily.</text>
</comment>
<dbReference type="FunFam" id="1.20.1720.10:FF:000013">
    <property type="entry name" value="Related to multidrug resistance proteins"/>
    <property type="match status" value="1"/>
</dbReference>
<dbReference type="PROSITE" id="PS50850">
    <property type="entry name" value="MFS"/>
    <property type="match status" value="1"/>
</dbReference>
<dbReference type="CDD" id="cd17502">
    <property type="entry name" value="MFS_Azr1_MDR_like"/>
    <property type="match status" value="1"/>
</dbReference>
<feature type="transmembrane region" description="Helical" evidence="7">
    <location>
        <begin position="531"/>
        <end position="550"/>
    </location>
</feature>
<dbReference type="EMBL" id="JADGJH010000399">
    <property type="protein sequence ID" value="KAJ3130083.1"/>
    <property type="molecule type" value="Genomic_DNA"/>
</dbReference>
<dbReference type="Proteomes" id="UP001211907">
    <property type="component" value="Unassembled WGS sequence"/>
</dbReference>
<dbReference type="GO" id="GO:0022857">
    <property type="term" value="F:transmembrane transporter activity"/>
    <property type="evidence" value="ECO:0007669"/>
    <property type="project" value="InterPro"/>
</dbReference>
<gene>
    <name evidence="9" type="ORF">HK100_008242</name>
</gene>
<evidence type="ECO:0000313" key="9">
    <source>
        <dbReference type="EMBL" id="KAJ3130083.1"/>
    </source>
</evidence>
<feature type="transmembrane region" description="Helical" evidence="7">
    <location>
        <begin position="154"/>
        <end position="175"/>
    </location>
</feature>